<dbReference type="EMBL" id="CBTN010000126">
    <property type="protein sequence ID" value="CDH61044.1"/>
    <property type="molecule type" value="Genomic_DNA"/>
</dbReference>
<dbReference type="Proteomes" id="UP000027586">
    <property type="component" value="Unassembled WGS sequence"/>
</dbReference>
<protein>
    <submittedName>
        <fullName evidence="1">Uncharacterized protein</fullName>
    </submittedName>
</protein>
<accession>A0A068SFJ9</accession>
<dbReference type="VEuPathDB" id="FungiDB:LCOR_11819.1"/>
<sequence length="170" mass="18545">MSAFIQPIHNASGEKKARSVINFYGSWTGRNSRVKGHSHGGSQQKIQERMNCPENDHVLVVDEYNTTKTCGSCLHPVELQWQRQEDGTYRRCKGVVNCSNPRCPSRLASNQTTKGRDASGAENIALSGLSTLMSTDSKPLPAFQRGGHTTAYHLAAPYQSKTIIGASSGH</sequence>
<name>A0A068SFJ9_9FUNG</name>
<gene>
    <name evidence="1" type="ORF">LCOR_11819.1</name>
</gene>
<keyword evidence="2" id="KW-1185">Reference proteome</keyword>
<reference evidence="1" key="1">
    <citation type="submission" date="2013-08" db="EMBL/GenBank/DDBJ databases">
        <title>Gene expansion shapes genome architecture in the human pathogen Lichtheimia corymbifera: an evolutionary genomics analysis in the ancient terrestrial Mucorales (Mucoromycotina).</title>
        <authorList>
            <person name="Schwartze V.U."/>
            <person name="Winter S."/>
            <person name="Shelest E."/>
            <person name="Marcet-Houben M."/>
            <person name="Horn F."/>
            <person name="Wehner S."/>
            <person name="Hoffmann K."/>
            <person name="Riege K."/>
            <person name="Sammeth M."/>
            <person name="Nowrousian M."/>
            <person name="Valiante V."/>
            <person name="Linde J."/>
            <person name="Jacobsen I.D."/>
            <person name="Marz M."/>
            <person name="Brakhage A.A."/>
            <person name="Gabaldon T."/>
            <person name="Bocker S."/>
            <person name="Voigt K."/>
        </authorList>
    </citation>
    <scope>NUCLEOTIDE SEQUENCE [LARGE SCALE GENOMIC DNA]</scope>
    <source>
        <strain evidence="1">FSU 9682</strain>
    </source>
</reference>
<dbReference type="OrthoDB" id="2288951at2759"/>
<comment type="caution">
    <text evidence="1">The sequence shown here is derived from an EMBL/GenBank/DDBJ whole genome shotgun (WGS) entry which is preliminary data.</text>
</comment>
<evidence type="ECO:0000313" key="1">
    <source>
        <dbReference type="EMBL" id="CDH61044.1"/>
    </source>
</evidence>
<proteinExistence type="predicted"/>
<organism evidence="1 2">
    <name type="scientific">Lichtheimia corymbifera JMRC:FSU:9682</name>
    <dbReference type="NCBI Taxonomy" id="1263082"/>
    <lineage>
        <taxon>Eukaryota</taxon>
        <taxon>Fungi</taxon>
        <taxon>Fungi incertae sedis</taxon>
        <taxon>Mucoromycota</taxon>
        <taxon>Mucoromycotina</taxon>
        <taxon>Mucoromycetes</taxon>
        <taxon>Mucorales</taxon>
        <taxon>Lichtheimiaceae</taxon>
        <taxon>Lichtheimia</taxon>
    </lineage>
</organism>
<evidence type="ECO:0000313" key="2">
    <source>
        <dbReference type="Proteomes" id="UP000027586"/>
    </source>
</evidence>
<dbReference type="STRING" id="1263082.A0A068SFJ9"/>
<dbReference type="AlphaFoldDB" id="A0A068SFJ9"/>